<organism evidence="3 4">
    <name type="scientific">Schizophyllum amplum</name>
    <dbReference type="NCBI Taxonomy" id="97359"/>
    <lineage>
        <taxon>Eukaryota</taxon>
        <taxon>Fungi</taxon>
        <taxon>Dikarya</taxon>
        <taxon>Basidiomycota</taxon>
        <taxon>Agaricomycotina</taxon>
        <taxon>Agaricomycetes</taxon>
        <taxon>Agaricomycetidae</taxon>
        <taxon>Agaricales</taxon>
        <taxon>Schizophyllaceae</taxon>
        <taxon>Schizophyllum</taxon>
    </lineage>
</organism>
<feature type="signal peptide" evidence="1">
    <location>
        <begin position="1"/>
        <end position="30"/>
    </location>
</feature>
<dbReference type="GO" id="GO:0004553">
    <property type="term" value="F:hydrolase activity, hydrolyzing O-glycosyl compounds"/>
    <property type="evidence" value="ECO:0007669"/>
    <property type="project" value="InterPro"/>
</dbReference>
<dbReference type="AlphaFoldDB" id="A0A550C6F8"/>
<evidence type="ECO:0000313" key="3">
    <source>
        <dbReference type="EMBL" id="TRM60362.1"/>
    </source>
</evidence>
<dbReference type="SUPFAM" id="SSF49899">
    <property type="entry name" value="Concanavalin A-like lectins/glucanases"/>
    <property type="match status" value="1"/>
</dbReference>
<keyword evidence="1" id="KW-0732">Signal</keyword>
<keyword evidence="4" id="KW-1185">Reference proteome</keyword>
<protein>
    <submittedName>
        <fullName evidence="3">Glycoside hydrolase family 16 protein</fullName>
    </submittedName>
</protein>
<dbReference type="Gene3D" id="2.60.120.200">
    <property type="match status" value="1"/>
</dbReference>
<comment type="caution">
    <text evidence="3">The sequence shown here is derived from an EMBL/GenBank/DDBJ whole genome shotgun (WGS) entry which is preliminary data.</text>
</comment>
<reference evidence="3 4" key="1">
    <citation type="journal article" date="2019" name="New Phytol.">
        <title>Comparative genomics reveals unique wood-decay strategies and fruiting body development in the Schizophyllaceae.</title>
        <authorList>
            <person name="Almasi E."/>
            <person name="Sahu N."/>
            <person name="Krizsan K."/>
            <person name="Balint B."/>
            <person name="Kovacs G.M."/>
            <person name="Kiss B."/>
            <person name="Cseklye J."/>
            <person name="Drula E."/>
            <person name="Henrissat B."/>
            <person name="Nagy I."/>
            <person name="Chovatia M."/>
            <person name="Adam C."/>
            <person name="LaButti K."/>
            <person name="Lipzen A."/>
            <person name="Riley R."/>
            <person name="Grigoriev I.V."/>
            <person name="Nagy L.G."/>
        </authorList>
    </citation>
    <scope>NUCLEOTIDE SEQUENCE [LARGE SCALE GENOMIC DNA]</scope>
    <source>
        <strain evidence="3 4">NL-1724</strain>
    </source>
</reference>
<dbReference type="OrthoDB" id="4524534at2759"/>
<dbReference type="GO" id="GO:0005975">
    <property type="term" value="P:carbohydrate metabolic process"/>
    <property type="evidence" value="ECO:0007669"/>
    <property type="project" value="InterPro"/>
</dbReference>
<dbReference type="InterPro" id="IPR000757">
    <property type="entry name" value="Beta-glucanase-like"/>
</dbReference>
<evidence type="ECO:0000313" key="4">
    <source>
        <dbReference type="Proteomes" id="UP000320762"/>
    </source>
</evidence>
<feature type="domain" description="GH16" evidence="2">
    <location>
        <begin position="28"/>
        <end position="257"/>
    </location>
</feature>
<dbReference type="Proteomes" id="UP000320762">
    <property type="component" value="Unassembled WGS sequence"/>
</dbReference>
<name>A0A550C6F8_9AGAR</name>
<feature type="chain" id="PRO_5021893250" evidence="1">
    <location>
        <begin position="31"/>
        <end position="257"/>
    </location>
</feature>
<sequence length="257" mass="27402">MFFRNGRFASLAVATSAAVLLSGSVPLAQAATTIIPKDSFSSFDDFWAYLYPWGSDHNGSARMAESNVAVASGTLTLKATPTSNASPPTSAADPHLNINYISGAVHAKEQITVTAENSYTVYGEFSAPTDVGTWPAFWLNAASGWPPEVDIGEWKGTADNWYNTFNTSSEVKSNTVAWPTDLSFHSLQAVLSAESNGVDIRVDFYKDDVLQTTQFAAGYVGKAMNLIINLQMEGSSGSPGPADGTTYAARNVEVTMN</sequence>
<dbReference type="PROSITE" id="PS51762">
    <property type="entry name" value="GH16_2"/>
    <property type="match status" value="1"/>
</dbReference>
<dbReference type="EMBL" id="VDMD01000022">
    <property type="protein sequence ID" value="TRM60362.1"/>
    <property type="molecule type" value="Genomic_DNA"/>
</dbReference>
<dbReference type="STRING" id="97359.A0A550C6F8"/>
<proteinExistence type="predicted"/>
<dbReference type="InterPro" id="IPR013320">
    <property type="entry name" value="ConA-like_dom_sf"/>
</dbReference>
<evidence type="ECO:0000256" key="1">
    <source>
        <dbReference type="SAM" id="SignalP"/>
    </source>
</evidence>
<evidence type="ECO:0000259" key="2">
    <source>
        <dbReference type="PROSITE" id="PS51762"/>
    </source>
</evidence>
<gene>
    <name evidence="3" type="ORF">BD626DRAFT_505112</name>
</gene>
<keyword evidence="3" id="KW-0378">Hydrolase</keyword>
<accession>A0A550C6F8</accession>